<evidence type="ECO:0000256" key="2">
    <source>
        <dbReference type="ARBA" id="ARBA00023125"/>
    </source>
</evidence>
<dbReference type="PANTHER" id="PTHR33164">
    <property type="entry name" value="TRANSCRIPTIONAL REGULATOR, MARR FAMILY"/>
    <property type="match status" value="1"/>
</dbReference>
<evidence type="ECO:0000256" key="1">
    <source>
        <dbReference type="ARBA" id="ARBA00023015"/>
    </source>
</evidence>
<dbReference type="PRINTS" id="PR00035">
    <property type="entry name" value="HTHGNTR"/>
</dbReference>
<dbReference type="InterPro" id="IPR036390">
    <property type="entry name" value="WH_DNA-bd_sf"/>
</dbReference>
<keyword evidence="1" id="KW-0805">Transcription regulation</keyword>
<dbReference type="RefSeq" id="WP_059211229.1">
    <property type="nucleotide sequence ID" value="NZ_KQ948678.1"/>
</dbReference>
<dbReference type="InterPro" id="IPR000835">
    <property type="entry name" value="HTH_MarR-typ"/>
</dbReference>
<feature type="domain" description="HTH marR-type" evidence="4">
    <location>
        <begin position="1"/>
        <end position="138"/>
    </location>
</feature>
<evidence type="ECO:0000313" key="6">
    <source>
        <dbReference type="Proteomes" id="UP000053669"/>
    </source>
</evidence>
<dbReference type="CDD" id="cd00090">
    <property type="entry name" value="HTH_ARSR"/>
    <property type="match status" value="1"/>
</dbReference>
<reference evidence="5 6" key="1">
    <citation type="submission" date="2015-10" db="EMBL/GenBank/DDBJ databases">
        <title>Draft genome sequence of Streptomyces canus DSM 40017, type strain for the species Streptomyces canus.</title>
        <authorList>
            <person name="Ruckert C."/>
            <person name="Winkler A."/>
            <person name="Kalinowski J."/>
            <person name="Kampfer P."/>
            <person name="Glaeser S."/>
        </authorList>
    </citation>
    <scope>NUCLEOTIDE SEQUENCE [LARGE SCALE GENOMIC DNA]</scope>
    <source>
        <strain evidence="5 6">DSM 40017</strain>
    </source>
</reference>
<dbReference type="PRINTS" id="PR00598">
    <property type="entry name" value="HTHMARR"/>
</dbReference>
<gene>
    <name evidence="5" type="ORF">AQJ46_45445</name>
</gene>
<sequence>MAARSKPVDVIHEAIILFSRNSRVRANNMYDDLPFVAYTMLSYVGTFPLPTASDLAERYGLEKSTVSRQLSQLEEDGLLRRVAHPSRPRTKLLELTDTGRARLARVRQHQRKELQERLDHWPDEDVETFSRLLHRFVTELD</sequence>
<evidence type="ECO:0000256" key="3">
    <source>
        <dbReference type="ARBA" id="ARBA00023163"/>
    </source>
</evidence>
<proteinExistence type="predicted"/>
<evidence type="ECO:0000313" key="5">
    <source>
        <dbReference type="EMBL" id="KUN57955.1"/>
    </source>
</evidence>
<keyword evidence="2" id="KW-0238">DNA-binding</keyword>
<accession>A0A101RM01</accession>
<evidence type="ECO:0000259" key="4">
    <source>
        <dbReference type="PROSITE" id="PS50995"/>
    </source>
</evidence>
<protein>
    <submittedName>
        <fullName evidence="5">MarR family transcriptional regulator</fullName>
    </submittedName>
</protein>
<comment type="caution">
    <text evidence="5">The sequence shown here is derived from an EMBL/GenBank/DDBJ whole genome shotgun (WGS) entry which is preliminary data.</text>
</comment>
<dbReference type="AlphaFoldDB" id="A0A101RM01"/>
<dbReference type="InterPro" id="IPR000524">
    <property type="entry name" value="Tscrpt_reg_HTH_GntR"/>
</dbReference>
<dbReference type="Proteomes" id="UP000053669">
    <property type="component" value="Unassembled WGS sequence"/>
</dbReference>
<keyword evidence="3" id="KW-0804">Transcription</keyword>
<dbReference type="GO" id="GO:0003677">
    <property type="term" value="F:DNA binding"/>
    <property type="evidence" value="ECO:0007669"/>
    <property type="project" value="UniProtKB-KW"/>
</dbReference>
<organism evidence="5 6">
    <name type="scientific">Streptomyces canus</name>
    <dbReference type="NCBI Taxonomy" id="58343"/>
    <lineage>
        <taxon>Bacteria</taxon>
        <taxon>Bacillati</taxon>
        <taxon>Actinomycetota</taxon>
        <taxon>Actinomycetes</taxon>
        <taxon>Kitasatosporales</taxon>
        <taxon>Streptomycetaceae</taxon>
        <taxon>Streptomyces</taxon>
        <taxon>Streptomyces aurantiacus group</taxon>
    </lineage>
</organism>
<dbReference type="InterPro" id="IPR039422">
    <property type="entry name" value="MarR/SlyA-like"/>
</dbReference>
<dbReference type="SUPFAM" id="SSF46785">
    <property type="entry name" value="Winged helix' DNA-binding domain"/>
    <property type="match status" value="1"/>
</dbReference>
<dbReference type="PROSITE" id="PS50995">
    <property type="entry name" value="HTH_MARR_2"/>
    <property type="match status" value="1"/>
</dbReference>
<dbReference type="STRING" id="58343.AQJ46_45445"/>
<dbReference type="InterPro" id="IPR036388">
    <property type="entry name" value="WH-like_DNA-bd_sf"/>
</dbReference>
<dbReference type="InterPro" id="IPR011991">
    <property type="entry name" value="ArsR-like_HTH"/>
</dbReference>
<dbReference type="Pfam" id="PF12802">
    <property type="entry name" value="MarR_2"/>
    <property type="match status" value="1"/>
</dbReference>
<dbReference type="EMBL" id="LMWU01000066">
    <property type="protein sequence ID" value="KUN57955.1"/>
    <property type="molecule type" value="Genomic_DNA"/>
</dbReference>
<dbReference type="SMART" id="SM00347">
    <property type="entry name" value="HTH_MARR"/>
    <property type="match status" value="1"/>
</dbReference>
<dbReference type="GO" id="GO:0003700">
    <property type="term" value="F:DNA-binding transcription factor activity"/>
    <property type="evidence" value="ECO:0007669"/>
    <property type="project" value="InterPro"/>
</dbReference>
<name>A0A101RM01_9ACTN</name>
<dbReference type="Gene3D" id="1.10.10.10">
    <property type="entry name" value="Winged helix-like DNA-binding domain superfamily/Winged helix DNA-binding domain"/>
    <property type="match status" value="1"/>
</dbReference>
<dbReference type="GO" id="GO:0006950">
    <property type="term" value="P:response to stress"/>
    <property type="evidence" value="ECO:0007669"/>
    <property type="project" value="TreeGrafter"/>
</dbReference>
<dbReference type="PANTHER" id="PTHR33164:SF57">
    <property type="entry name" value="MARR-FAMILY TRANSCRIPTIONAL REGULATOR"/>
    <property type="match status" value="1"/>
</dbReference>